<comment type="caution">
    <text evidence="2">The sequence shown here is derived from an EMBL/GenBank/DDBJ whole genome shotgun (WGS) entry which is preliminary data.</text>
</comment>
<evidence type="ECO:0000313" key="2">
    <source>
        <dbReference type="EMBL" id="GKV12583.1"/>
    </source>
</evidence>
<reference evidence="2 3" key="1">
    <citation type="journal article" date="2021" name="Commun. Biol.">
        <title>The genome of Shorea leprosula (Dipterocarpaceae) highlights the ecological relevance of drought in aseasonal tropical rainforests.</title>
        <authorList>
            <person name="Ng K.K.S."/>
            <person name="Kobayashi M.J."/>
            <person name="Fawcett J.A."/>
            <person name="Hatakeyama M."/>
            <person name="Paape T."/>
            <person name="Ng C.H."/>
            <person name="Ang C.C."/>
            <person name="Tnah L.H."/>
            <person name="Lee C.T."/>
            <person name="Nishiyama T."/>
            <person name="Sese J."/>
            <person name="O'Brien M.J."/>
            <person name="Copetti D."/>
            <person name="Mohd Noor M.I."/>
            <person name="Ong R.C."/>
            <person name="Putra M."/>
            <person name="Sireger I.Z."/>
            <person name="Indrioko S."/>
            <person name="Kosugi Y."/>
            <person name="Izuno A."/>
            <person name="Isagi Y."/>
            <person name="Lee S.L."/>
            <person name="Shimizu K.K."/>
        </authorList>
    </citation>
    <scope>NUCLEOTIDE SEQUENCE [LARGE SCALE GENOMIC DNA]</scope>
    <source>
        <strain evidence="2">214</strain>
    </source>
</reference>
<dbReference type="EMBL" id="BPVZ01000036">
    <property type="protein sequence ID" value="GKV12583.1"/>
    <property type="molecule type" value="Genomic_DNA"/>
</dbReference>
<feature type="compositionally biased region" description="Polar residues" evidence="1">
    <location>
        <begin position="1"/>
        <end position="12"/>
    </location>
</feature>
<dbReference type="InterPro" id="IPR013088">
    <property type="entry name" value="Znf_NHR/GATA"/>
</dbReference>
<dbReference type="AlphaFoldDB" id="A0AAV5JJB3"/>
<dbReference type="GO" id="GO:0006355">
    <property type="term" value="P:regulation of DNA-templated transcription"/>
    <property type="evidence" value="ECO:0007669"/>
    <property type="project" value="InterPro"/>
</dbReference>
<gene>
    <name evidence="2" type="ORF">SLEP1_g23708</name>
</gene>
<evidence type="ECO:0000313" key="3">
    <source>
        <dbReference type="Proteomes" id="UP001054252"/>
    </source>
</evidence>
<protein>
    <submittedName>
        <fullName evidence="2">Uncharacterized protein</fullName>
    </submittedName>
</protein>
<accession>A0AAV5JJB3</accession>
<dbReference type="Proteomes" id="UP001054252">
    <property type="component" value="Unassembled WGS sequence"/>
</dbReference>
<organism evidence="2 3">
    <name type="scientific">Rubroshorea leprosula</name>
    <dbReference type="NCBI Taxonomy" id="152421"/>
    <lineage>
        <taxon>Eukaryota</taxon>
        <taxon>Viridiplantae</taxon>
        <taxon>Streptophyta</taxon>
        <taxon>Embryophyta</taxon>
        <taxon>Tracheophyta</taxon>
        <taxon>Spermatophyta</taxon>
        <taxon>Magnoliopsida</taxon>
        <taxon>eudicotyledons</taxon>
        <taxon>Gunneridae</taxon>
        <taxon>Pentapetalae</taxon>
        <taxon>rosids</taxon>
        <taxon>malvids</taxon>
        <taxon>Malvales</taxon>
        <taxon>Dipterocarpaceae</taxon>
        <taxon>Rubroshorea</taxon>
    </lineage>
</organism>
<sequence>MNQYNGTGNQRAENGGNIPPNMNSAAAGFGGFAGPVLGVPAYNHVPPRQPSPEPPSAAQTGYILLDVPARRARYGRRGRQHPQTYKYNNPYRRCTNYNCDTDDTPMWRRGPLGPKVLFSFQLS</sequence>
<feature type="region of interest" description="Disordered" evidence="1">
    <location>
        <begin position="1"/>
        <end position="25"/>
    </location>
</feature>
<proteinExistence type="predicted"/>
<evidence type="ECO:0000256" key="1">
    <source>
        <dbReference type="SAM" id="MobiDB-lite"/>
    </source>
</evidence>
<dbReference type="Gene3D" id="3.30.50.10">
    <property type="entry name" value="Erythroid Transcription Factor GATA-1, subunit A"/>
    <property type="match status" value="1"/>
</dbReference>
<dbReference type="GO" id="GO:0008270">
    <property type="term" value="F:zinc ion binding"/>
    <property type="evidence" value="ECO:0007669"/>
    <property type="project" value="InterPro"/>
</dbReference>
<keyword evidence="3" id="KW-1185">Reference proteome</keyword>
<name>A0AAV5JJB3_9ROSI</name>